<evidence type="ECO:0000259" key="5">
    <source>
        <dbReference type="PROSITE" id="PS50061"/>
    </source>
</evidence>
<dbReference type="PRINTS" id="PR00454">
    <property type="entry name" value="ETSDOMAIN"/>
</dbReference>
<dbReference type="Gene3D" id="1.10.10.10">
    <property type="entry name" value="Winged helix-like DNA-binding domain superfamily/Winged helix DNA-binding domain"/>
    <property type="match status" value="1"/>
</dbReference>
<feature type="region of interest" description="Disordered" evidence="4">
    <location>
        <begin position="171"/>
        <end position="199"/>
    </location>
</feature>
<evidence type="ECO:0000256" key="4">
    <source>
        <dbReference type="SAM" id="MobiDB-lite"/>
    </source>
</evidence>
<dbReference type="GO" id="GO:0030154">
    <property type="term" value="P:cell differentiation"/>
    <property type="evidence" value="ECO:0007669"/>
    <property type="project" value="TreeGrafter"/>
</dbReference>
<proteinExistence type="inferred from homology"/>
<dbReference type="SUPFAM" id="SSF46785">
    <property type="entry name" value="Winged helix' DNA-binding domain"/>
    <property type="match status" value="1"/>
</dbReference>
<accession>A0A6J8A690</accession>
<dbReference type="InterPro" id="IPR036390">
    <property type="entry name" value="WH_DNA-bd_sf"/>
</dbReference>
<sequence>MFDRGNFRSDLFNGIMASTVFPSLADVFTEAILTEDIFQSLDQVSSRAMSETMESVKGLNENDFLNQHVLSEEKAEVFFNLLKMDWEASDIDFWTGNIFSKISCFHDNGNESAQLPESADSSIQELTQPDDLMIPLMWPNVYGDQGGETLVVEYEIEVPPEETGEMIYANSPGSAGDISDFSSEPENDSSCGGSDGSSPMISYSKVEVKTEPGLDEQRQAAPYLPVQAILSPYEEEELEDYNDTVIRHKKRRKSDAEYIADGRKRPGRKKGQTSSVYHLWEFIRDLLHDPKQRIIKWENEQEGIFRVVKSSEVAKQWGNMKKNREKMTYEKLSRSLRYSRKEGYFEDVPKDEGYPKKLCFKFGPKSHGWKRL</sequence>
<dbReference type="EMBL" id="CACVKT020000698">
    <property type="protein sequence ID" value="CAC5361838.1"/>
    <property type="molecule type" value="Genomic_DNA"/>
</dbReference>
<keyword evidence="2 3" id="KW-0238">DNA-binding</keyword>
<feature type="compositionally biased region" description="Low complexity" evidence="4">
    <location>
        <begin position="188"/>
        <end position="198"/>
    </location>
</feature>
<feature type="domain" description="ETS" evidence="5">
    <location>
        <begin position="277"/>
        <end position="363"/>
    </location>
</feature>
<dbReference type="AlphaFoldDB" id="A0A6J8A690"/>
<dbReference type="PROSITE" id="PS50061">
    <property type="entry name" value="ETS_DOMAIN_3"/>
    <property type="match status" value="1"/>
</dbReference>
<dbReference type="SMART" id="SM00413">
    <property type="entry name" value="ETS"/>
    <property type="match status" value="1"/>
</dbReference>
<dbReference type="InterPro" id="IPR036388">
    <property type="entry name" value="WH-like_DNA-bd_sf"/>
</dbReference>
<protein>
    <submittedName>
        <fullName evidence="6">EHF</fullName>
    </submittedName>
</protein>
<dbReference type="GO" id="GO:0005634">
    <property type="term" value="C:nucleus"/>
    <property type="evidence" value="ECO:0007669"/>
    <property type="project" value="UniProtKB-SubCell"/>
</dbReference>
<keyword evidence="7" id="KW-1185">Reference proteome</keyword>
<evidence type="ECO:0000256" key="2">
    <source>
        <dbReference type="ARBA" id="ARBA00023125"/>
    </source>
</evidence>
<comment type="similarity">
    <text evidence="1 3">Belongs to the ETS family.</text>
</comment>
<organism evidence="6 7">
    <name type="scientific">Mytilus coruscus</name>
    <name type="common">Sea mussel</name>
    <dbReference type="NCBI Taxonomy" id="42192"/>
    <lineage>
        <taxon>Eukaryota</taxon>
        <taxon>Metazoa</taxon>
        <taxon>Spiralia</taxon>
        <taxon>Lophotrochozoa</taxon>
        <taxon>Mollusca</taxon>
        <taxon>Bivalvia</taxon>
        <taxon>Autobranchia</taxon>
        <taxon>Pteriomorphia</taxon>
        <taxon>Mytilida</taxon>
        <taxon>Mytiloidea</taxon>
        <taxon>Mytilidae</taxon>
        <taxon>Mytilinae</taxon>
        <taxon>Mytilus</taxon>
    </lineage>
</organism>
<dbReference type="Proteomes" id="UP000507470">
    <property type="component" value="Unassembled WGS sequence"/>
</dbReference>
<feature type="region of interest" description="Disordered" evidence="4">
    <location>
        <begin position="252"/>
        <end position="272"/>
    </location>
</feature>
<reference evidence="6 7" key="1">
    <citation type="submission" date="2020-06" db="EMBL/GenBank/DDBJ databases">
        <authorList>
            <person name="Li R."/>
            <person name="Bekaert M."/>
        </authorList>
    </citation>
    <scope>NUCLEOTIDE SEQUENCE [LARGE SCALE GENOMIC DNA]</scope>
    <source>
        <strain evidence="7">wild</strain>
    </source>
</reference>
<dbReference type="InterPro" id="IPR046328">
    <property type="entry name" value="ETS_fam"/>
</dbReference>
<evidence type="ECO:0000313" key="7">
    <source>
        <dbReference type="Proteomes" id="UP000507470"/>
    </source>
</evidence>
<dbReference type="PANTHER" id="PTHR11849">
    <property type="entry name" value="ETS"/>
    <property type="match status" value="1"/>
</dbReference>
<feature type="compositionally biased region" description="Basic and acidic residues" evidence="4">
    <location>
        <begin position="254"/>
        <end position="264"/>
    </location>
</feature>
<evidence type="ECO:0000256" key="3">
    <source>
        <dbReference type="RuleBase" id="RU004019"/>
    </source>
</evidence>
<dbReference type="GO" id="GO:0043565">
    <property type="term" value="F:sequence-specific DNA binding"/>
    <property type="evidence" value="ECO:0007669"/>
    <property type="project" value="InterPro"/>
</dbReference>
<comment type="subcellular location">
    <subcellularLocation>
        <location evidence="3">Nucleus</location>
    </subcellularLocation>
</comment>
<dbReference type="InterPro" id="IPR000418">
    <property type="entry name" value="Ets_dom"/>
</dbReference>
<keyword evidence="3" id="KW-0539">Nucleus</keyword>
<dbReference type="OrthoDB" id="5961210at2759"/>
<dbReference type="Pfam" id="PF00178">
    <property type="entry name" value="Ets"/>
    <property type="match status" value="1"/>
</dbReference>
<gene>
    <name evidence="6" type="ORF">MCOR_3807</name>
</gene>
<dbReference type="GO" id="GO:0000981">
    <property type="term" value="F:DNA-binding transcription factor activity, RNA polymerase II-specific"/>
    <property type="evidence" value="ECO:0007669"/>
    <property type="project" value="TreeGrafter"/>
</dbReference>
<evidence type="ECO:0000313" key="6">
    <source>
        <dbReference type="EMBL" id="CAC5361838.1"/>
    </source>
</evidence>
<evidence type="ECO:0000256" key="1">
    <source>
        <dbReference type="ARBA" id="ARBA00005562"/>
    </source>
</evidence>
<dbReference type="PANTHER" id="PTHR11849:SF190">
    <property type="entry name" value="ETS-DOMAIN PROTEIN"/>
    <property type="match status" value="1"/>
</dbReference>
<name>A0A6J8A690_MYTCO</name>